<organism evidence="1 2">
    <name type="scientific">Bifidobacterium phasiani</name>
    <dbReference type="NCBI Taxonomy" id="2834431"/>
    <lineage>
        <taxon>Bacteria</taxon>
        <taxon>Bacillati</taxon>
        <taxon>Actinomycetota</taxon>
        <taxon>Actinomycetes</taxon>
        <taxon>Bifidobacteriales</taxon>
        <taxon>Bifidobacteriaceae</taxon>
        <taxon>Bifidobacterium</taxon>
    </lineage>
</organism>
<dbReference type="Pfam" id="PF07751">
    <property type="entry name" value="Abi_2"/>
    <property type="match status" value="1"/>
</dbReference>
<proteinExistence type="predicted"/>
<name>A0ABS6W9C6_9BIFI</name>
<comment type="caution">
    <text evidence="1">The sequence shown here is derived from an EMBL/GenBank/DDBJ whole genome shotgun (WGS) entry which is preliminary data.</text>
</comment>
<protein>
    <submittedName>
        <fullName evidence="1">Abi family protein</fullName>
    </submittedName>
</protein>
<dbReference type="RefSeq" id="WP_219081899.1">
    <property type="nucleotide sequence ID" value="NZ_JAHBBD010000014.1"/>
</dbReference>
<accession>A0ABS6W9C6</accession>
<keyword evidence="2" id="KW-1185">Reference proteome</keyword>
<dbReference type="Proteomes" id="UP000812844">
    <property type="component" value="Unassembled WGS sequence"/>
</dbReference>
<evidence type="ECO:0000313" key="2">
    <source>
        <dbReference type="Proteomes" id="UP000812844"/>
    </source>
</evidence>
<sequence length="238" mass="26965">MRAAESDIACRYAEALSRCIADERMAVYRGQSQGRADDAVRLYLWDRDVSNAVLRDLALVELALRNSIETQLRILLGDRWFESPVFATQSRLSRGLHMAKTSLAGRAKDVTRSSLTAELTLGFWVNLFNSYFDSLWRDGLHRAFPGGRRQAGMAGERYGRSWVLSQLQVVRQLRNRCAHQEPLARGFPMPNVRHRLDVGDGVAAYMRVAAMLDRDLARFMGVDSTVPRLLARRPVGRQ</sequence>
<gene>
    <name evidence="1" type="ORF">KIH73_06880</name>
</gene>
<dbReference type="EMBL" id="JAHBBD010000014">
    <property type="protein sequence ID" value="MBW3083096.1"/>
    <property type="molecule type" value="Genomic_DNA"/>
</dbReference>
<evidence type="ECO:0000313" key="1">
    <source>
        <dbReference type="EMBL" id="MBW3083096.1"/>
    </source>
</evidence>
<reference evidence="1 2" key="1">
    <citation type="submission" date="2021-05" db="EMBL/GenBank/DDBJ databases">
        <title>Phylogenetic classification of ten novel species belonging to the genus Bifidobacterium comprising B. colchicus sp. nov., B. abeli sp. nov., B. bicoloris sp. nov., B. guerezis sp. nov., B. rosaliae sp. nov., B. santillanensis sp. nov., B. argentati sp. nov., B. amazzoni sp. nov., B. pluviali sp. nov., and B. pinnaculum sp. nov.</title>
        <authorList>
            <person name="Lugli G.A."/>
            <person name="Ruiz Garcia L."/>
            <person name="Margolles A."/>
            <person name="Ventura M."/>
        </authorList>
    </citation>
    <scope>NUCLEOTIDE SEQUENCE [LARGE SCALE GENOMIC DNA]</scope>
    <source>
        <strain evidence="1 2">6T3</strain>
    </source>
</reference>
<dbReference type="InterPro" id="IPR011664">
    <property type="entry name" value="Abi_system_AbiD/AbiF-like"/>
</dbReference>